<dbReference type="Proteomes" id="UP000077701">
    <property type="component" value="Unassembled WGS sequence"/>
</dbReference>
<evidence type="ECO:0000313" key="3">
    <source>
        <dbReference type="EMBL" id="GAT71302.1"/>
    </source>
</evidence>
<accession>A0A171DQG1</accession>
<gene>
    <name evidence="3" type="ORF">PS9374_06993</name>
</gene>
<keyword evidence="2" id="KW-1133">Transmembrane helix</keyword>
<sequence length="88" mass="8858">MSTGERGKVGCAVWLILAGDLLVIPAVAAVLRHLLGPGPLSAVTIIIAVLVLLAAGPVLLGHLDARDERRRGRAGPRDRGGAPPGAAG</sequence>
<protein>
    <submittedName>
        <fullName evidence="3">Uncharacterized protein</fullName>
    </submittedName>
</protein>
<dbReference type="EMBL" id="BDCX01000026">
    <property type="protein sequence ID" value="GAT71302.1"/>
    <property type="molecule type" value="Genomic_DNA"/>
</dbReference>
<feature type="transmembrane region" description="Helical" evidence="2">
    <location>
        <begin position="40"/>
        <end position="63"/>
    </location>
</feature>
<evidence type="ECO:0000313" key="4">
    <source>
        <dbReference type="Proteomes" id="UP000077701"/>
    </source>
</evidence>
<feature type="region of interest" description="Disordered" evidence="1">
    <location>
        <begin position="69"/>
        <end position="88"/>
    </location>
</feature>
<proteinExistence type="predicted"/>
<evidence type="ECO:0000256" key="2">
    <source>
        <dbReference type="SAM" id="Phobius"/>
    </source>
</evidence>
<keyword evidence="4" id="KW-1185">Reference proteome</keyword>
<keyword evidence="2" id="KW-0812">Transmembrane</keyword>
<dbReference type="RefSeq" id="WP_068904315.1">
    <property type="nucleotide sequence ID" value="NZ_BDCX01000026.1"/>
</dbReference>
<reference evidence="3 4" key="1">
    <citation type="journal article" date="2016" name="Genome Announc.">
        <title>Draft Genome Sequence of Planomonospora sphaerica JCM9374, a Rare Actinomycete.</title>
        <authorList>
            <person name="Dohra H."/>
            <person name="Suzuki T."/>
            <person name="Inoue Y."/>
            <person name="Kodani S."/>
        </authorList>
    </citation>
    <scope>NUCLEOTIDE SEQUENCE [LARGE SCALE GENOMIC DNA]</scope>
    <source>
        <strain evidence="3 4">JCM 9374</strain>
    </source>
</reference>
<reference evidence="4" key="2">
    <citation type="submission" date="2016-04" db="EMBL/GenBank/DDBJ databases">
        <title>Planomonospora sphaerica JCM9374 whole genome shotgun sequence.</title>
        <authorList>
            <person name="Suzuki T."/>
            <person name="Dohra H."/>
            <person name="Kodani S."/>
        </authorList>
    </citation>
    <scope>NUCLEOTIDE SEQUENCE [LARGE SCALE GENOMIC DNA]</scope>
    <source>
        <strain evidence="4">JCM 9374</strain>
    </source>
</reference>
<name>A0A171DQG1_9ACTN</name>
<organism evidence="3 4">
    <name type="scientific">Planomonospora sphaerica</name>
    <dbReference type="NCBI Taxonomy" id="161355"/>
    <lineage>
        <taxon>Bacteria</taxon>
        <taxon>Bacillati</taxon>
        <taxon>Actinomycetota</taxon>
        <taxon>Actinomycetes</taxon>
        <taxon>Streptosporangiales</taxon>
        <taxon>Streptosporangiaceae</taxon>
        <taxon>Planomonospora</taxon>
    </lineage>
</organism>
<feature type="compositionally biased region" description="Basic and acidic residues" evidence="1">
    <location>
        <begin position="69"/>
        <end position="80"/>
    </location>
</feature>
<evidence type="ECO:0000256" key="1">
    <source>
        <dbReference type="SAM" id="MobiDB-lite"/>
    </source>
</evidence>
<dbReference type="STRING" id="161355.PS9374_06993"/>
<feature type="transmembrane region" description="Helical" evidence="2">
    <location>
        <begin position="12"/>
        <end position="34"/>
    </location>
</feature>
<dbReference type="AlphaFoldDB" id="A0A171DQG1"/>
<comment type="caution">
    <text evidence="3">The sequence shown here is derived from an EMBL/GenBank/DDBJ whole genome shotgun (WGS) entry which is preliminary data.</text>
</comment>
<keyword evidence="2" id="KW-0472">Membrane</keyword>